<proteinExistence type="predicted"/>
<dbReference type="STRING" id="408015.SXIM_47390"/>
<evidence type="ECO:0000313" key="2">
    <source>
        <dbReference type="Proteomes" id="UP000034034"/>
    </source>
</evidence>
<organism evidence="1 2">
    <name type="scientific">Streptomyces xiamenensis</name>
    <dbReference type="NCBI Taxonomy" id="408015"/>
    <lineage>
        <taxon>Bacteria</taxon>
        <taxon>Bacillati</taxon>
        <taxon>Actinomycetota</taxon>
        <taxon>Actinomycetes</taxon>
        <taxon>Kitasatosporales</taxon>
        <taxon>Streptomycetaceae</taxon>
        <taxon>Streptomyces</taxon>
    </lineage>
</organism>
<reference evidence="1" key="1">
    <citation type="submission" date="2019-08" db="EMBL/GenBank/DDBJ databases">
        <title>Complete genome sequence of a mangrove-derived Streptomyces xiamenensis.</title>
        <authorList>
            <person name="Xu J."/>
        </authorList>
    </citation>
    <scope>NUCLEOTIDE SEQUENCE</scope>
    <source>
        <strain evidence="1">318</strain>
    </source>
</reference>
<dbReference type="Proteomes" id="UP000034034">
    <property type="component" value="Chromosome"/>
</dbReference>
<gene>
    <name evidence="1" type="ORF">SXIM_47390</name>
</gene>
<dbReference type="HOGENOM" id="CLU_756305_0_0_11"/>
<keyword evidence="2" id="KW-1185">Reference proteome</keyword>
<sequence length="366" mass="39592">MGRVREISRWARERWITLGLVVILLAGLQTGTGGRYSAADAVRLQPCAGLLPRAGLSAMSGWDEVRSQRLAHTPQLHRLTCTLLRESVGGEEEWLSLSVTSRPEDMDVALLGAVSWEPSTRWAMLPQALPGLLFEESRTTSRIVLLPPCAAPERGLLVSLETQRARGHDEEMLRAAVSAANTASGLLGCGEPSLPFPEDPIRRHDDGVPAALLAPDSACTVLLPELPPDAPDGGWRVQEAAPDHGPFGVCAVPFGAGDDTLVVHASYSSRAESENLIRNWSGWIDEEQPDRPHALLSERWQPRADDVQANAFTTCDGEFAYFQARAGAEGPLILTREQLRAIVTAFAIDQAGRRGCEPPVLPAAQE</sequence>
<evidence type="ECO:0000313" key="1">
    <source>
        <dbReference type="EMBL" id="AKG46123.1"/>
    </source>
</evidence>
<protein>
    <submittedName>
        <fullName evidence="1">Uncharacterized protein</fullName>
    </submittedName>
</protein>
<accession>A0A0F7FZL5</accession>
<name>A0A0F7FZL5_9ACTN</name>
<dbReference type="AlphaFoldDB" id="A0A0F7FZL5"/>
<dbReference type="RefSeq" id="WP_148236155.1">
    <property type="nucleotide sequence ID" value="NZ_CP009922.3"/>
</dbReference>
<dbReference type="PATRIC" id="fig|408015.6.peg.4798"/>
<dbReference type="KEGG" id="sxi:SXIM_47390"/>
<dbReference type="EMBL" id="CP009922">
    <property type="protein sequence ID" value="AKG46123.1"/>
    <property type="molecule type" value="Genomic_DNA"/>
</dbReference>